<evidence type="ECO:0000256" key="8">
    <source>
        <dbReference type="SAM" id="SignalP"/>
    </source>
</evidence>
<feature type="compositionally biased region" description="Basic and acidic residues" evidence="7">
    <location>
        <begin position="1711"/>
        <end position="1721"/>
    </location>
</feature>
<feature type="compositionally biased region" description="Low complexity" evidence="7">
    <location>
        <begin position="1495"/>
        <end position="1504"/>
    </location>
</feature>
<dbReference type="Pfam" id="PF12371">
    <property type="entry name" value="TMEM131_like_N"/>
    <property type="match status" value="1"/>
</dbReference>
<dbReference type="WBParaSite" id="MBELARI_LOCUS10615">
    <property type="protein sequence ID" value="MBELARI_LOCUS10615"/>
    <property type="gene ID" value="MBELARI_LOCUS10615"/>
</dbReference>
<dbReference type="Pfam" id="PF24495">
    <property type="entry name" value="Ig_TMEM131_2"/>
    <property type="match status" value="1"/>
</dbReference>
<evidence type="ECO:0000313" key="14">
    <source>
        <dbReference type="Proteomes" id="UP000887575"/>
    </source>
</evidence>
<feature type="compositionally biased region" description="Low complexity" evidence="7">
    <location>
        <begin position="1291"/>
        <end position="1302"/>
    </location>
</feature>
<feature type="region of interest" description="Disordered" evidence="7">
    <location>
        <begin position="1233"/>
        <end position="1252"/>
    </location>
</feature>
<dbReference type="Pfam" id="PF24501">
    <property type="entry name" value="Ig_TMEM131L_5"/>
    <property type="match status" value="1"/>
</dbReference>
<dbReference type="InterPro" id="IPR039877">
    <property type="entry name" value="TMEM131-like"/>
</dbReference>
<feature type="compositionally biased region" description="Polar residues" evidence="7">
    <location>
        <begin position="1370"/>
        <end position="1379"/>
    </location>
</feature>
<feature type="chain" id="PRO_5042061476" evidence="8">
    <location>
        <begin position="20"/>
        <end position="1721"/>
    </location>
</feature>
<feature type="compositionally biased region" description="Basic and acidic residues" evidence="7">
    <location>
        <begin position="1523"/>
        <end position="1538"/>
    </location>
</feature>
<keyword evidence="6" id="KW-0472">Membrane</keyword>
<keyword evidence="14" id="KW-1185">Reference proteome</keyword>
<evidence type="ECO:0000313" key="15">
    <source>
        <dbReference type="WBParaSite" id="MBELARI_LOCUS10615"/>
    </source>
</evidence>
<evidence type="ECO:0000256" key="3">
    <source>
        <dbReference type="ARBA" id="ARBA00022692"/>
    </source>
</evidence>
<keyword evidence="4 8" id="KW-0732">Signal</keyword>
<feature type="region of interest" description="Disordered" evidence="7">
    <location>
        <begin position="1700"/>
        <end position="1721"/>
    </location>
</feature>
<feature type="domain" description="TMEM131L fourth Ig-like" evidence="12">
    <location>
        <begin position="824"/>
        <end position="972"/>
    </location>
</feature>
<evidence type="ECO:0000259" key="9">
    <source>
        <dbReference type="Pfam" id="PF12371"/>
    </source>
</evidence>
<comment type="similarity">
    <text evidence="2">Belongs to the TMEM131 family.</text>
</comment>
<feature type="compositionally biased region" description="Basic residues" evidence="7">
    <location>
        <begin position="1510"/>
        <end position="1522"/>
    </location>
</feature>
<dbReference type="GO" id="GO:0016020">
    <property type="term" value="C:membrane"/>
    <property type="evidence" value="ECO:0007669"/>
    <property type="project" value="UniProtKB-SubCell"/>
</dbReference>
<feature type="domain" description="TMEM131 second Ig-like" evidence="10">
    <location>
        <begin position="179"/>
        <end position="272"/>
    </location>
</feature>
<evidence type="ECO:0000259" key="13">
    <source>
        <dbReference type="Pfam" id="PF24501"/>
    </source>
</evidence>
<reference evidence="15" key="1">
    <citation type="submission" date="2024-02" db="UniProtKB">
        <authorList>
            <consortium name="WormBaseParasite"/>
        </authorList>
    </citation>
    <scope>IDENTIFICATION</scope>
</reference>
<feature type="domain" description="TMEM131L third Ig-like" evidence="11">
    <location>
        <begin position="443"/>
        <end position="522"/>
    </location>
</feature>
<sequence>MRVFLIPLFLLLRLGKSNEQTEENEELSELPVIHTAFVQTGSELHYFSESSSHEALLFSGGQLKGSSKTWEATDEDSPLVFDPPILDFGDQSIGLPTFRRVRVKSRRKENVKLVSIMASSLNFHTTFFDKEKLASPDEDAWMDVAFLAREEGRVAGQLLVHVHDGTVHYQLLGTGAYNPYRLRPFIGTRLPINGTITRPLIVHNPHEHTFKITEVESSGGDVHVELAPKSENAVLGAEPADQMELRPFETRQIGNLYVVGGSEMNTTIFVRVAGHLIASSPIPKEFYVTFPIEVTKKSSIFPSTEYLDFGLIRHGDRSKPLNFSIYSSLARAIDFEQLYIDKGDGNLAYMEYITTPPIRVPPTKPWTLPIPTPLVKVWFESSRVTMEKKGPILKTPLGRIIAISRGGNFNTTIPFMAKVYQGELLVHENDLCFHDSLRPPFKRGVRLVNALPFGVAVWNVSLPEDLRPYMTIRLFHRITTIAPGESGSVFLLKYNKRAPVGFKSQVIVQTNVTDYSLPLTFYHGKVEVELYTEDQKTFDFGFLEKNDSRSIRFEIRNSNPATVWLRNMRVPQMDYMKLYKVGARENNETIVVYEKGIVQYGIDVAVAPNSTTIFDLILRLPPDASEDKESKDEFTFSVETDYESRHFPISYQISRGSLLAIPEELDFGKTHPGKLAYRSLKVFNAFDMDMTVTRLSSLEKDVQLHFDPLDSAKPQVLRSGRVTDLGRVLLHPSLDCPLSDCYLGMPLHTADGQWFVHGLNLPNNLAQVDNYLYRRVRGKFDKIVKENRHQINATVTIDTTHAKNIQVPVKGEFVWPRLLTRSSIHFPLTALGNFTIVNLTLQNPSSVPVVVQVIPLVIYPDADTLVNLFRDILLTPLTSQIEMNETLMFSLRDTELFTLKPDSPVPQLREELEKSLKMTVPRFTLSMLLKPHMKVRIRLGFLPSDYQLRSTLLLIRNNLTVIEPVTVYGRGARIGMQVGGIESRSRVPLLFEIRHDHLTDCSNPKRLMHQLTSTLTVRRPFLVQNTGEVPFSVVNMSISGVSCENRGFRILNCAPFRLAPNDTYEIHVAFTPDFLSHVNEADLQLYMHMNGSAWVYHIAATVPQDMMAKCHMALPRPPFENLMYYSCATVLAFTFVCVIACAYLEGDRAVTCSIKEIYSNIRPVFDLNNLTQIKDEVPKSPSKRPDIGTKPSTVHAREGDGALAKFFYSTANTVITVVHRLWSLTLLIRSTEDAQRPPNPPKRRGPVQARWREQRLKKKEAEQLTKTGKKIQPVAPIPNTQLQRETNKITAKPSVSPKASASTNGKKKKEVDQKEKEQRLERKMQLLDADHSVKESLLISTKRPNSRRQSDADDNQSSKSSTSINTSISAPRSQKSSKATAAVLPQMANTNERKLSEEMDYQRPSPQIQGSLLREPSISPERSQRSFSPETSHRFTRNSSPSALSETSDLPEWNDENVEAFGANIDDELTELALASEALFLNQDSDSGREQSMLTSTTENTDSTNNDKKKTQRGQRGGRRRSKGEQRRDSESSSHEPFNKSQASSSSGSASQGKPSQFIQELTKERRQKEEQYVKATLTTHPPPPQPPTALGDWPMPQLPEFNLLRPEELNVIINGPEMVGRGGRQWPLAPMPNDLSGFSGLGQSSSSMYPFSQPDRVYPHPNSAINPTNMNLNLGLDLGFSLFSDSNMWSTDVKVDPEQAWAGFTQQPQQEKEDHDENTK</sequence>
<evidence type="ECO:0000256" key="7">
    <source>
        <dbReference type="SAM" id="MobiDB-lite"/>
    </source>
</evidence>
<feature type="compositionally biased region" description="Low complexity" evidence="7">
    <location>
        <begin position="1357"/>
        <end position="1369"/>
    </location>
</feature>
<keyword evidence="3" id="KW-0812">Transmembrane</keyword>
<dbReference type="Pfam" id="PF24498">
    <property type="entry name" value="Ig_TMEM131L_3"/>
    <property type="match status" value="1"/>
</dbReference>
<feature type="compositionally biased region" description="Basic and acidic residues" evidence="7">
    <location>
        <begin position="1176"/>
        <end position="1187"/>
    </location>
</feature>
<evidence type="ECO:0000259" key="12">
    <source>
        <dbReference type="Pfam" id="PF24499"/>
    </source>
</evidence>
<dbReference type="Proteomes" id="UP000887575">
    <property type="component" value="Unassembled WGS sequence"/>
</dbReference>
<feature type="signal peptide" evidence="8">
    <location>
        <begin position="1"/>
        <end position="19"/>
    </location>
</feature>
<accession>A0AAF3E9N6</accession>
<dbReference type="InterPro" id="IPR056311">
    <property type="entry name" value="TMEM131_Ig_2"/>
</dbReference>
<feature type="domain" description="Transmembrane protein 131-like N-terminal" evidence="9">
    <location>
        <begin position="80"/>
        <end position="161"/>
    </location>
</feature>
<dbReference type="InterPro" id="IPR055436">
    <property type="entry name" value="Ig_TMEM131L_4"/>
</dbReference>
<dbReference type="PANTHER" id="PTHR22050:SF0">
    <property type="entry name" value="TRANSMEMBRANE PROTEIN 131 HOMOLOG"/>
    <property type="match status" value="1"/>
</dbReference>
<feature type="region of interest" description="Disordered" evidence="7">
    <location>
        <begin position="1260"/>
        <end position="1452"/>
    </location>
</feature>
<feature type="compositionally biased region" description="Basic and acidic residues" evidence="7">
    <location>
        <begin position="1391"/>
        <end position="1401"/>
    </location>
</feature>
<feature type="region of interest" description="Disordered" evidence="7">
    <location>
        <begin position="1483"/>
        <end position="1558"/>
    </location>
</feature>
<feature type="domain" description="TMEM131L fifth Ig-like" evidence="13">
    <location>
        <begin position="1025"/>
        <end position="1088"/>
    </location>
</feature>
<dbReference type="InterPro" id="IPR055435">
    <property type="entry name" value="Ig_TMEM131L_3"/>
</dbReference>
<dbReference type="InterPro" id="IPR022113">
    <property type="entry name" value="TMEM131L_N"/>
</dbReference>
<feature type="compositionally biased region" description="Polar residues" evidence="7">
    <location>
        <begin position="1437"/>
        <end position="1448"/>
    </location>
</feature>
<evidence type="ECO:0000259" key="10">
    <source>
        <dbReference type="Pfam" id="PF24495"/>
    </source>
</evidence>
<dbReference type="PANTHER" id="PTHR22050">
    <property type="entry name" value="RW1 PROTEIN HOMOLOG"/>
    <property type="match status" value="1"/>
</dbReference>
<evidence type="ECO:0000256" key="5">
    <source>
        <dbReference type="ARBA" id="ARBA00022989"/>
    </source>
</evidence>
<feature type="compositionally biased region" description="Polar residues" evidence="7">
    <location>
        <begin position="1483"/>
        <end position="1494"/>
    </location>
</feature>
<feature type="region of interest" description="Disordered" evidence="7">
    <location>
        <begin position="1176"/>
        <end position="1195"/>
    </location>
</feature>
<proteinExistence type="inferred from homology"/>
<comment type="subcellular location">
    <subcellularLocation>
        <location evidence="1">Membrane</location>
        <topology evidence="1">Single-pass type I membrane protein</topology>
    </subcellularLocation>
</comment>
<feature type="compositionally biased region" description="Low complexity" evidence="7">
    <location>
        <begin position="1541"/>
        <end position="1553"/>
    </location>
</feature>
<evidence type="ECO:0000256" key="2">
    <source>
        <dbReference type="ARBA" id="ARBA00006682"/>
    </source>
</evidence>
<keyword evidence="5" id="KW-1133">Transmembrane helix</keyword>
<feature type="compositionally biased region" description="Basic and acidic residues" evidence="7">
    <location>
        <begin position="1309"/>
        <end position="1334"/>
    </location>
</feature>
<dbReference type="Pfam" id="PF24499">
    <property type="entry name" value="Ig_TMEM131L_4"/>
    <property type="match status" value="1"/>
</dbReference>
<evidence type="ECO:0000256" key="1">
    <source>
        <dbReference type="ARBA" id="ARBA00004479"/>
    </source>
</evidence>
<organism evidence="14 15">
    <name type="scientific">Mesorhabditis belari</name>
    <dbReference type="NCBI Taxonomy" id="2138241"/>
    <lineage>
        <taxon>Eukaryota</taxon>
        <taxon>Metazoa</taxon>
        <taxon>Ecdysozoa</taxon>
        <taxon>Nematoda</taxon>
        <taxon>Chromadorea</taxon>
        <taxon>Rhabditida</taxon>
        <taxon>Rhabditina</taxon>
        <taxon>Rhabditomorpha</taxon>
        <taxon>Rhabditoidea</taxon>
        <taxon>Rhabditidae</taxon>
        <taxon>Mesorhabditinae</taxon>
        <taxon>Mesorhabditis</taxon>
    </lineage>
</organism>
<name>A0AAF3E9N6_9BILA</name>
<evidence type="ECO:0000256" key="6">
    <source>
        <dbReference type="ARBA" id="ARBA00023136"/>
    </source>
</evidence>
<evidence type="ECO:0000256" key="4">
    <source>
        <dbReference type="ARBA" id="ARBA00022729"/>
    </source>
</evidence>
<dbReference type="InterPro" id="IPR055437">
    <property type="entry name" value="TMEM131L_Ig_5"/>
</dbReference>
<evidence type="ECO:0000259" key="11">
    <source>
        <dbReference type="Pfam" id="PF24498"/>
    </source>
</evidence>
<protein>
    <submittedName>
        <fullName evidence="15">Transmembrane protein 131</fullName>
    </submittedName>
</protein>